<dbReference type="PANTHER" id="PTHR31802:SF3">
    <property type="entry name" value="32 KDA HEAT SHOCK PROTEIN"/>
    <property type="match status" value="1"/>
</dbReference>
<dbReference type="Proteomes" id="UP000001542">
    <property type="component" value="Unassembled WGS sequence"/>
</dbReference>
<keyword evidence="3" id="KW-1185">Reference proteome</keyword>
<reference evidence="2" key="1">
    <citation type="submission" date="2006-10" db="EMBL/GenBank/DDBJ databases">
        <authorList>
            <person name="Amadeo P."/>
            <person name="Zhao Q."/>
            <person name="Wortman J."/>
            <person name="Fraser-Liggett C."/>
            <person name="Carlton J."/>
        </authorList>
    </citation>
    <scope>NUCLEOTIDE SEQUENCE</scope>
    <source>
        <strain evidence="2">G3</strain>
    </source>
</reference>
<dbReference type="SUPFAM" id="SSF48371">
    <property type="entry name" value="ARM repeat"/>
    <property type="match status" value="1"/>
</dbReference>
<sequence length="1808" mass="211077">MDDSAAINELSNQWCILLTAQCCHALPISPNELSMKISNLAESQEEESVGKIILSGYSMSKTNEIDKISMMFDSLSTILYQFHSRPEFPRIFNKVFFITASVFSMNNANSEAKKVVKAIHTDDIDKAVPLNEFQVIESRVFILFSTMLSAASNLPQIKLHEFNHKIINTIFRYLNCTEPQSVRTAVGQILAVLSSVVINLKQIIYIFWVQFSKCKKEDEYRNFTTYLDGIANLQFGISYNEDFAELTLEFFNNFIDNEKKIDIGVVRLKFLSTFETIIININKNPDNYSLQYLSVLDSIWNIAVKWSSKGKHTLFCYTFLCHILLNSSSDFYINHSEKYFILLTKYAKNGQTDVLNLVLLILKNVPEFFKKEKQDELVKMISDKIIPLLFINNDNKIKLRFEYEDQYPIVLKIMNEIGKQCPEVLINEVFYILSNKEVTESNKLVRLIAIQSLAALCKEIPDKMKEYSNRMSHFFEEMLLAADPDFLHEQQHALPTFPTFHSDQQPQNEILSQIVFFLSVSGESYALEAQDSFRNFVEKVVQPDFCGNTPIIYINNIIQNIESATASDSYIFINYLRNVLKSYQINLSNCKDVQGYIYNFTNEWEEMRMNLDCLLLILLMSPDQKIINATEEVIEVLNTTEIIQFDEFCEYHKNNLATFLKETGTKDIIGNAKKMQDTYKEFTDVFLSKLFSKFEMRRKTISTQHSIKVIHYLTKFIQNDNEMFKKILVFLFGYFVEEANNQEIPQILSELDYSLTIPIGDALFEWLSTTFKGDYFHQTTTIMKTIVFRPEFKNLDKEDAHLQHLEKFVVMMLGYKDLRTETHFKNLEDSYSVYIKWCEEDPHEMKRLFNTKILVDTIYYSFFNILKSDNSQIMPKFFPYTLFLAITATFKHIELPREGYNKFCKYLNDFIEIHIHDDILQGKIVECLTELLKNNRHLLLEFSRQTYCSLFDIYSGSFLLSICNVFVLCSDFFSFYENSKVIIVYLLILHLSSSAVFTRKASHKLLSLVLNRWNSIFNKQPQRNLFIYNSVNNTSSYIGHSDMFIKYIIESIPSDICFDVISLLSNDMSLIKISHDTILCNISKVIPVVVRDCDIEHLISNILKLVCSCDFNHSMTAEHIANIFECVFNCIKTHDRCGAKYLCQLIIKFSCDHENNNKISECSVVALCSLFEVFPGDVSSYLVSIFDVYNCSVSDNIDNFVSYLSKSDITFIPSREEIIACNSLSQILLLISDFNIFDEYIKPHLSLLFFFGLFNYHRKDVKIGKFKPMLDILLETVLLRMNKSQSTREKTLSTLQNISVLAYATNTNVEFHIQSKNERKFILEDTELIKKLTNIFCDNNKEMKKEIFNIVFSNFFLSGKCERAKELLTMMISLRDEYNTNSIYIILLYTLHSLKIGRLDLVTTLVKNIQTRLMTCSDKSFMNECVPVLLTFLTYLQEGFDFHIIFNMMSVIPGICDRIIEHESCETISSEFCSFFDKYGSDLFIASLFVRFLVIQEDLNSHETELIINCLIHISNIYDIYNREKDKNKEKEKQNEEEEQEEKENEENWCLLLGVLVEYLRYKSCKSQKDYKVIFKGFNYNLDDFINFILSNFKSVKKLNFVIYFNISIYRQFHFVDISIDKHVVELISRFIKESKHFNKSVYSSLITFLNMIVISSDSETRVVASSLLYDLMNDKHIEFDESLLRYSKMNIKMNKKITDKISQTSNDNNNISNQNKIVSKSKSKRLIPFINRMSLDLSYQNKIDETSNQRRRSSVIEYYENNSNKRERVILKDSFPSVSLFDTGFTDDTNIDQILWQYVVDKAKSLQ</sequence>
<dbReference type="RefSeq" id="XP_001328112.1">
    <property type="nucleotide sequence ID" value="XM_001328077.1"/>
</dbReference>
<dbReference type="VEuPathDB" id="TrichDB:TVAG_165170"/>
<evidence type="ECO:0000313" key="3">
    <source>
        <dbReference type="Proteomes" id="UP000001542"/>
    </source>
</evidence>
<accession>A2DUJ8</accession>
<dbReference type="GO" id="GO:0005730">
    <property type="term" value="C:nucleolus"/>
    <property type="evidence" value="ECO:0000318"/>
    <property type="project" value="GO_Central"/>
</dbReference>
<dbReference type="InParanoid" id="A2DUJ8"/>
<keyword evidence="1" id="KW-0175">Coiled coil</keyword>
<dbReference type="VEuPathDB" id="TrichDB:TVAGG3_0663100"/>
<dbReference type="InterPro" id="IPR016024">
    <property type="entry name" value="ARM-type_fold"/>
</dbReference>
<dbReference type="EMBL" id="DS113249">
    <property type="protein sequence ID" value="EAY15889.1"/>
    <property type="molecule type" value="Genomic_DNA"/>
</dbReference>
<feature type="coiled-coil region" evidence="1">
    <location>
        <begin position="1518"/>
        <end position="1549"/>
    </location>
</feature>
<proteinExistence type="predicted"/>
<gene>
    <name evidence="2" type="ORF">TVAG_165170</name>
</gene>
<dbReference type="eggNOG" id="ENOG502SDDX">
    <property type="taxonomic scope" value="Eukaryota"/>
</dbReference>
<evidence type="ECO:0000313" key="2">
    <source>
        <dbReference type="EMBL" id="EAY15889.1"/>
    </source>
</evidence>
<protein>
    <submittedName>
        <fullName evidence="2">Uncharacterized protein</fullName>
    </submittedName>
</protein>
<dbReference type="KEGG" id="tva:4773894"/>
<evidence type="ECO:0000256" key="1">
    <source>
        <dbReference type="SAM" id="Coils"/>
    </source>
</evidence>
<name>A2DUJ8_TRIV3</name>
<dbReference type="PANTHER" id="PTHR31802">
    <property type="entry name" value="32 KDA HEAT SHOCK PROTEIN-RELATED"/>
    <property type="match status" value="1"/>
</dbReference>
<reference evidence="2" key="2">
    <citation type="journal article" date="2007" name="Science">
        <title>Draft genome sequence of the sexually transmitted pathogen Trichomonas vaginalis.</title>
        <authorList>
            <person name="Carlton J.M."/>
            <person name="Hirt R.P."/>
            <person name="Silva J.C."/>
            <person name="Delcher A.L."/>
            <person name="Schatz M."/>
            <person name="Zhao Q."/>
            <person name="Wortman J.R."/>
            <person name="Bidwell S.L."/>
            <person name="Alsmark U.C.M."/>
            <person name="Besteiro S."/>
            <person name="Sicheritz-Ponten T."/>
            <person name="Noel C.J."/>
            <person name="Dacks J.B."/>
            <person name="Foster P.G."/>
            <person name="Simillion C."/>
            <person name="Van de Peer Y."/>
            <person name="Miranda-Saavedra D."/>
            <person name="Barton G.J."/>
            <person name="Westrop G.D."/>
            <person name="Mueller S."/>
            <person name="Dessi D."/>
            <person name="Fiori P.L."/>
            <person name="Ren Q."/>
            <person name="Paulsen I."/>
            <person name="Zhang H."/>
            <person name="Bastida-Corcuera F.D."/>
            <person name="Simoes-Barbosa A."/>
            <person name="Brown M.T."/>
            <person name="Hayes R.D."/>
            <person name="Mukherjee M."/>
            <person name="Okumura C.Y."/>
            <person name="Schneider R."/>
            <person name="Smith A.J."/>
            <person name="Vanacova S."/>
            <person name="Villalvazo M."/>
            <person name="Haas B.J."/>
            <person name="Pertea M."/>
            <person name="Feldblyum T.V."/>
            <person name="Utterback T.R."/>
            <person name="Shu C.L."/>
            <person name="Osoegawa K."/>
            <person name="de Jong P.J."/>
            <person name="Hrdy I."/>
            <person name="Horvathova L."/>
            <person name="Zubacova Z."/>
            <person name="Dolezal P."/>
            <person name="Malik S.B."/>
            <person name="Logsdon J.M. Jr."/>
            <person name="Henze K."/>
            <person name="Gupta A."/>
            <person name="Wang C.C."/>
            <person name="Dunne R.L."/>
            <person name="Upcroft J.A."/>
            <person name="Upcroft P."/>
            <person name="White O."/>
            <person name="Salzberg S.L."/>
            <person name="Tang P."/>
            <person name="Chiu C.-H."/>
            <person name="Lee Y.-S."/>
            <person name="Embley T.M."/>
            <person name="Coombs G.H."/>
            <person name="Mottram J.C."/>
            <person name="Tachezy J."/>
            <person name="Fraser-Liggett C.M."/>
            <person name="Johnson P.J."/>
        </authorList>
    </citation>
    <scope>NUCLEOTIDE SEQUENCE [LARGE SCALE GENOMIC DNA]</scope>
    <source>
        <strain evidence="2">G3</strain>
    </source>
</reference>
<organism evidence="2 3">
    <name type="scientific">Trichomonas vaginalis (strain ATCC PRA-98 / G3)</name>
    <dbReference type="NCBI Taxonomy" id="412133"/>
    <lineage>
        <taxon>Eukaryota</taxon>
        <taxon>Metamonada</taxon>
        <taxon>Parabasalia</taxon>
        <taxon>Trichomonadida</taxon>
        <taxon>Trichomonadidae</taxon>
        <taxon>Trichomonas</taxon>
    </lineage>
</organism>